<organism evidence="3 4">
    <name type="scientific">Pristionchus fissidentatus</name>
    <dbReference type="NCBI Taxonomy" id="1538716"/>
    <lineage>
        <taxon>Eukaryota</taxon>
        <taxon>Metazoa</taxon>
        <taxon>Ecdysozoa</taxon>
        <taxon>Nematoda</taxon>
        <taxon>Chromadorea</taxon>
        <taxon>Rhabditida</taxon>
        <taxon>Rhabditina</taxon>
        <taxon>Diplogasteromorpha</taxon>
        <taxon>Diplogasteroidea</taxon>
        <taxon>Neodiplogasteridae</taxon>
        <taxon>Pristionchus</taxon>
    </lineage>
</organism>
<evidence type="ECO:0000313" key="4">
    <source>
        <dbReference type="Proteomes" id="UP001432322"/>
    </source>
</evidence>
<keyword evidence="4" id="KW-1185">Reference proteome</keyword>
<evidence type="ECO:0000313" key="3">
    <source>
        <dbReference type="EMBL" id="GMT15480.1"/>
    </source>
</evidence>
<comment type="caution">
    <text evidence="3">The sequence shown here is derived from an EMBL/GenBank/DDBJ whole genome shotgun (WGS) entry which is preliminary data.</text>
</comment>
<dbReference type="Proteomes" id="UP001432322">
    <property type="component" value="Unassembled WGS sequence"/>
</dbReference>
<feature type="transmembrane region" description="Helical" evidence="2">
    <location>
        <begin position="103"/>
        <end position="121"/>
    </location>
</feature>
<feature type="region of interest" description="Disordered" evidence="1">
    <location>
        <begin position="75"/>
        <end position="98"/>
    </location>
</feature>
<sequence length="125" mass="14789">MPHIREVVQLVVRWSKVLFDTYHKDGTESVWTRPMRIANFIFFLAGGVIFLFYEFFAMIFSPFLSQFGNRKIDENDEELRNSDATPSHNEKKEREKQGTEYDIRIQLVTLFFLSISVGIVLRSYQ</sequence>
<proteinExistence type="predicted"/>
<keyword evidence="2" id="KW-1133">Transmembrane helix</keyword>
<gene>
    <name evidence="3" type="ORF">PFISCL1PPCAC_6777</name>
</gene>
<accession>A0AAV5VC32</accession>
<name>A0AAV5VC32_9BILA</name>
<feature type="transmembrane region" description="Helical" evidence="2">
    <location>
        <begin position="40"/>
        <end position="60"/>
    </location>
</feature>
<dbReference type="AlphaFoldDB" id="A0AAV5VC32"/>
<evidence type="ECO:0000256" key="2">
    <source>
        <dbReference type="SAM" id="Phobius"/>
    </source>
</evidence>
<protein>
    <submittedName>
        <fullName evidence="3">Uncharacterized protein</fullName>
    </submittedName>
</protein>
<evidence type="ECO:0000256" key="1">
    <source>
        <dbReference type="SAM" id="MobiDB-lite"/>
    </source>
</evidence>
<keyword evidence="2" id="KW-0472">Membrane</keyword>
<keyword evidence="2" id="KW-0812">Transmembrane</keyword>
<dbReference type="EMBL" id="BTSY01000002">
    <property type="protein sequence ID" value="GMT15480.1"/>
    <property type="molecule type" value="Genomic_DNA"/>
</dbReference>
<reference evidence="3" key="1">
    <citation type="submission" date="2023-10" db="EMBL/GenBank/DDBJ databases">
        <title>Genome assembly of Pristionchus species.</title>
        <authorList>
            <person name="Yoshida K."/>
            <person name="Sommer R.J."/>
        </authorList>
    </citation>
    <scope>NUCLEOTIDE SEQUENCE</scope>
    <source>
        <strain evidence="3">RS5133</strain>
    </source>
</reference>
<feature type="compositionally biased region" description="Basic and acidic residues" evidence="1">
    <location>
        <begin position="88"/>
        <end position="98"/>
    </location>
</feature>